<dbReference type="Proteomes" id="UP000295620">
    <property type="component" value="Unassembled WGS sequence"/>
</dbReference>
<organism evidence="1 2">
    <name type="scientific">Pedobacter metabolipauper</name>
    <dbReference type="NCBI Taxonomy" id="425513"/>
    <lineage>
        <taxon>Bacteria</taxon>
        <taxon>Pseudomonadati</taxon>
        <taxon>Bacteroidota</taxon>
        <taxon>Sphingobacteriia</taxon>
        <taxon>Sphingobacteriales</taxon>
        <taxon>Sphingobacteriaceae</taxon>
        <taxon>Pedobacter</taxon>
    </lineage>
</organism>
<dbReference type="EMBL" id="SNYC01000003">
    <property type="protein sequence ID" value="TDQ11491.1"/>
    <property type="molecule type" value="Genomic_DNA"/>
</dbReference>
<evidence type="ECO:0000313" key="1">
    <source>
        <dbReference type="EMBL" id="TDQ11491.1"/>
    </source>
</evidence>
<gene>
    <name evidence="1" type="ORF">ATK78_0614</name>
</gene>
<protein>
    <submittedName>
        <fullName evidence="1">Uncharacterized protein</fullName>
    </submittedName>
</protein>
<reference evidence="1 2" key="1">
    <citation type="submission" date="2019-03" db="EMBL/GenBank/DDBJ databases">
        <title>Genomic Encyclopedia of Archaeal and Bacterial Type Strains, Phase II (KMG-II): from individual species to whole genera.</title>
        <authorList>
            <person name="Goeker M."/>
        </authorList>
    </citation>
    <scope>NUCLEOTIDE SEQUENCE [LARGE SCALE GENOMIC DNA]</scope>
    <source>
        <strain evidence="1 2">DSM 19035</strain>
    </source>
</reference>
<proteinExistence type="predicted"/>
<dbReference type="AlphaFoldDB" id="A0A4R6T2C9"/>
<comment type="caution">
    <text evidence="1">The sequence shown here is derived from an EMBL/GenBank/DDBJ whole genome shotgun (WGS) entry which is preliminary data.</text>
</comment>
<name>A0A4R6T2C9_9SPHI</name>
<dbReference type="RefSeq" id="WP_133574562.1">
    <property type="nucleotide sequence ID" value="NZ_SNYC01000003.1"/>
</dbReference>
<dbReference type="Pfam" id="PF18762">
    <property type="entry name" value="Kinase-PolyVal"/>
    <property type="match status" value="1"/>
</dbReference>
<keyword evidence="2" id="KW-1185">Reference proteome</keyword>
<sequence length="272" mass="31329">MGEDRIYPQLSQVLISCFRGIKNLTKCVTAMSAVSPCCFSETNVRGTIIEKIVYSYNKSLMKHIKDELQNIIIGNGQDGQSSKLKKIQDFLRGNANAGSKPEEQKHLKSEEESLLIDYALKENLIFSGDISEDLFISEGAEQKVYRFDDHSVIKLNGSVFYEYWLDYFNSLLVHNYFFKSTTYEFLGFKVIDNSLFAVVKQDFILATETTDLTALRSLLEYNKFNHIRNNDYQSSDLGIIFEDLHDENVLSCDGLLYFIDTVFYITPNFYDK</sequence>
<accession>A0A4R6T2C9</accession>
<dbReference type="OrthoDB" id="1079625at2"/>
<dbReference type="InterPro" id="IPR041055">
    <property type="entry name" value="Kinase-PolyVal"/>
</dbReference>
<evidence type="ECO:0000313" key="2">
    <source>
        <dbReference type="Proteomes" id="UP000295620"/>
    </source>
</evidence>
<dbReference type="PROSITE" id="PS51257">
    <property type="entry name" value="PROKAR_LIPOPROTEIN"/>
    <property type="match status" value="1"/>
</dbReference>